<protein>
    <recommendedName>
        <fullName evidence="1">F-box domain-containing protein</fullName>
    </recommendedName>
</protein>
<organism evidence="2 3">
    <name type="scientific">Orbilia blumenaviensis</name>
    <dbReference type="NCBI Taxonomy" id="1796055"/>
    <lineage>
        <taxon>Eukaryota</taxon>
        <taxon>Fungi</taxon>
        <taxon>Dikarya</taxon>
        <taxon>Ascomycota</taxon>
        <taxon>Pezizomycotina</taxon>
        <taxon>Orbiliomycetes</taxon>
        <taxon>Orbiliales</taxon>
        <taxon>Orbiliaceae</taxon>
        <taxon>Orbilia</taxon>
    </lineage>
</organism>
<dbReference type="Pfam" id="PF12937">
    <property type="entry name" value="F-box-like"/>
    <property type="match status" value="1"/>
</dbReference>
<evidence type="ECO:0000313" key="3">
    <source>
        <dbReference type="Proteomes" id="UP001373714"/>
    </source>
</evidence>
<dbReference type="PROSITE" id="PS50181">
    <property type="entry name" value="FBOX"/>
    <property type="match status" value="1"/>
</dbReference>
<accession>A0AAV9VEL3</accession>
<evidence type="ECO:0000313" key="2">
    <source>
        <dbReference type="EMBL" id="KAK6360395.1"/>
    </source>
</evidence>
<name>A0AAV9VEL3_9PEZI</name>
<dbReference type="Proteomes" id="UP001373714">
    <property type="component" value="Unassembled WGS sequence"/>
</dbReference>
<dbReference type="Gene3D" id="1.20.1280.50">
    <property type="match status" value="1"/>
</dbReference>
<gene>
    <name evidence="2" type="ORF">TWF730_006537</name>
</gene>
<dbReference type="SUPFAM" id="SSF81383">
    <property type="entry name" value="F-box domain"/>
    <property type="match status" value="1"/>
</dbReference>
<keyword evidence="3" id="KW-1185">Reference proteome</keyword>
<dbReference type="CDD" id="cd09917">
    <property type="entry name" value="F-box_SF"/>
    <property type="match status" value="1"/>
</dbReference>
<comment type="caution">
    <text evidence="2">The sequence shown here is derived from an EMBL/GenBank/DDBJ whole genome shotgun (WGS) entry which is preliminary data.</text>
</comment>
<proteinExistence type="predicted"/>
<dbReference type="InterPro" id="IPR036047">
    <property type="entry name" value="F-box-like_dom_sf"/>
</dbReference>
<sequence length="221" mass="25038">MTSHIGTPIPTGVTSLPVEIQLKILSYLPWESRYYCSRASRRWRDILLAYGQDVIFNNTSFEKLRRGRVISAGTSRTEYPHYGVHCLFGERITLDLGSDDKIATVSFTSAGKTQCVSNLESCYLMNDLMFEPTDSIPDVRRLLLSIMIEDQRIAMSPYGFTGTAQVSDMTVMEFVRFVVEMVLQQPSIKELESRKRITLENPTQALYFVGIATRLTGVNDN</sequence>
<dbReference type="AlphaFoldDB" id="A0AAV9VEL3"/>
<reference evidence="2 3" key="1">
    <citation type="submission" date="2019-10" db="EMBL/GenBank/DDBJ databases">
        <authorList>
            <person name="Palmer J.M."/>
        </authorList>
    </citation>
    <scope>NUCLEOTIDE SEQUENCE [LARGE SCALE GENOMIC DNA]</scope>
    <source>
        <strain evidence="2 3">TWF730</strain>
    </source>
</reference>
<evidence type="ECO:0000259" key="1">
    <source>
        <dbReference type="PROSITE" id="PS50181"/>
    </source>
</evidence>
<dbReference type="EMBL" id="JAVHNS010000003">
    <property type="protein sequence ID" value="KAK6360395.1"/>
    <property type="molecule type" value="Genomic_DNA"/>
</dbReference>
<feature type="domain" description="F-box" evidence="1">
    <location>
        <begin position="10"/>
        <end position="59"/>
    </location>
</feature>
<dbReference type="InterPro" id="IPR001810">
    <property type="entry name" value="F-box_dom"/>
</dbReference>